<dbReference type="InterPro" id="IPR003445">
    <property type="entry name" value="Cat_transpt"/>
</dbReference>
<keyword evidence="9 10" id="KW-0472">Membrane</keyword>
<evidence type="ECO:0000256" key="8">
    <source>
        <dbReference type="ARBA" id="ARBA00023065"/>
    </source>
</evidence>
<keyword evidence="4 10" id="KW-0633">Potassium transport</keyword>
<name>A0A4V3RZF4_9PROT</name>
<feature type="binding site" evidence="11">
    <location>
        <position position="435"/>
    </location>
    <ligand>
        <name>K(+)</name>
        <dbReference type="ChEBI" id="CHEBI:29103"/>
    </ligand>
</feature>
<evidence type="ECO:0000256" key="11">
    <source>
        <dbReference type="PIRSR" id="PIRSR006247-1"/>
    </source>
</evidence>
<evidence type="ECO:0000256" key="5">
    <source>
        <dbReference type="ARBA" id="ARBA00022692"/>
    </source>
</evidence>
<feature type="transmembrane region" description="Helical" evidence="12">
    <location>
        <begin position="458"/>
        <end position="483"/>
    </location>
</feature>
<evidence type="ECO:0000256" key="3">
    <source>
        <dbReference type="ARBA" id="ARBA00022475"/>
    </source>
</evidence>
<comment type="similarity">
    <text evidence="10">Belongs to the TrkH potassium transport family.</text>
</comment>
<feature type="binding site" evidence="11">
    <location>
        <position position="220"/>
    </location>
    <ligand>
        <name>K(+)</name>
        <dbReference type="ChEBI" id="CHEBI:29103"/>
    </ligand>
</feature>
<comment type="function">
    <text evidence="10">Low-affinity potassium transport system. Interacts with Trk system potassium uptake protein TrkA.</text>
</comment>
<accession>A0A4V3RZF4</accession>
<comment type="subcellular location">
    <subcellularLocation>
        <location evidence="10">Cell inner membrane</location>
        <topology evidence="10">Multi-pass membrane protein</topology>
    </subcellularLocation>
    <subcellularLocation>
        <location evidence="1">Cell membrane</location>
        <topology evidence="1">Multi-pass membrane protein</topology>
    </subcellularLocation>
</comment>
<keyword evidence="2 10" id="KW-0813">Transport</keyword>
<feature type="binding site" evidence="11">
    <location>
        <position position="434"/>
    </location>
    <ligand>
        <name>K(+)</name>
        <dbReference type="ChEBI" id="CHEBI:29103"/>
    </ligand>
</feature>
<dbReference type="PANTHER" id="PTHR32024:SF3">
    <property type="entry name" value="TRK SYSTEM POTASSIUM UPTAKE PROTEIN"/>
    <property type="match status" value="1"/>
</dbReference>
<evidence type="ECO:0000256" key="7">
    <source>
        <dbReference type="ARBA" id="ARBA00022989"/>
    </source>
</evidence>
<evidence type="ECO:0000256" key="4">
    <source>
        <dbReference type="ARBA" id="ARBA00022538"/>
    </source>
</evidence>
<dbReference type="GO" id="GO:0046872">
    <property type="term" value="F:metal ion binding"/>
    <property type="evidence" value="ECO:0007669"/>
    <property type="project" value="UniProtKB-KW"/>
</dbReference>
<feature type="transmembrane region" description="Helical" evidence="12">
    <location>
        <begin position="325"/>
        <end position="347"/>
    </location>
</feature>
<keyword evidence="5 12" id="KW-0812">Transmembrane</keyword>
<evidence type="ECO:0000256" key="9">
    <source>
        <dbReference type="ARBA" id="ARBA00023136"/>
    </source>
</evidence>
<feature type="transmembrane region" description="Helical" evidence="12">
    <location>
        <begin position="37"/>
        <end position="58"/>
    </location>
</feature>
<feature type="binding site" evidence="11">
    <location>
        <position position="318"/>
    </location>
    <ligand>
        <name>K(+)</name>
        <dbReference type="ChEBI" id="CHEBI:29103"/>
    </ligand>
</feature>
<dbReference type="PANTHER" id="PTHR32024">
    <property type="entry name" value="TRK SYSTEM POTASSIUM UPTAKE PROTEIN TRKG-RELATED"/>
    <property type="match status" value="1"/>
</dbReference>
<dbReference type="Pfam" id="PF02386">
    <property type="entry name" value="TrkH"/>
    <property type="match status" value="1"/>
</dbReference>
<gene>
    <name evidence="13" type="ORF">E5162_01750</name>
</gene>
<keyword evidence="10" id="KW-0997">Cell inner membrane</keyword>
<feature type="transmembrane region" description="Helical" evidence="12">
    <location>
        <begin position="271"/>
        <end position="292"/>
    </location>
</feature>
<evidence type="ECO:0000256" key="6">
    <source>
        <dbReference type="ARBA" id="ARBA00022958"/>
    </source>
</evidence>
<proteinExistence type="inferred from homology"/>
<feature type="transmembrane region" description="Helical" evidence="12">
    <location>
        <begin position="70"/>
        <end position="90"/>
    </location>
</feature>
<feature type="transmembrane region" description="Helical" evidence="12">
    <location>
        <begin position="239"/>
        <end position="259"/>
    </location>
</feature>
<keyword evidence="11" id="KW-0479">Metal-binding</keyword>
<dbReference type="PIRSF" id="PIRSF006247">
    <property type="entry name" value="TrkH"/>
    <property type="match status" value="1"/>
</dbReference>
<dbReference type="Proteomes" id="UP000305451">
    <property type="component" value="Unassembled WGS sequence"/>
</dbReference>
<keyword evidence="8 10" id="KW-0406">Ion transport</keyword>
<dbReference type="OrthoDB" id="9810952at2"/>
<keyword evidence="3 10" id="KW-1003">Cell membrane</keyword>
<keyword evidence="6 10" id="KW-0630">Potassium</keyword>
<comment type="caution">
    <text evidence="13">The sequence shown here is derived from an EMBL/GenBank/DDBJ whole genome shotgun (WGS) entry which is preliminary data.</text>
</comment>
<evidence type="ECO:0000256" key="2">
    <source>
        <dbReference type="ARBA" id="ARBA00022448"/>
    </source>
</evidence>
<feature type="transmembrane region" description="Helical" evidence="12">
    <location>
        <begin position="396"/>
        <end position="417"/>
    </location>
</feature>
<dbReference type="InterPro" id="IPR004772">
    <property type="entry name" value="TrkH"/>
</dbReference>
<evidence type="ECO:0000313" key="13">
    <source>
        <dbReference type="EMBL" id="TGY94039.1"/>
    </source>
</evidence>
<dbReference type="GO" id="GO:0015379">
    <property type="term" value="F:potassium:chloride symporter activity"/>
    <property type="evidence" value="ECO:0007669"/>
    <property type="project" value="InterPro"/>
</dbReference>
<dbReference type="AlphaFoldDB" id="A0A4V3RZF4"/>
<keyword evidence="7 12" id="KW-1133">Transmembrane helix</keyword>
<evidence type="ECO:0000256" key="1">
    <source>
        <dbReference type="ARBA" id="ARBA00004651"/>
    </source>
</evidence>
<evidence type="ECO:0000256" key="12">
    <source>
        <dbReference type="SAM" id="Phobius"/>
    </source>
</evidence>
<evidence type="ECO:0000256" key="10">
    <source>
        <dbReference type="PIRNR" id="PIRNR006247"/>
    </source>
</evidence>
<dbReference type="RefSeq" id="WP_135943234.1">
    <property type="nucleotide sequence ID" value="NZ_BMEI01000001.1"/>
</dbReference>
<dbReference type="GO" id="GO:0005886">
    <property type="term" value="C:plasma membrane"/>
    <property type="evidence" value="ECO:0007669"/>
    <property type="project" value="UniProtKB-SubCell"/>
</dbReference>
<feature type="transmembrane region" description="Helical" evidence="12">
    <location>
        <begin position="180"/>
        <end position="201"/>
    </location>
</feature>
<keyword evidence="14" id="KW-1185">Reference proteome</keyword>
<feature type="binding site" evidence="11">
    <location>
        <position position="113"/>
    </location>
    <ligand>
        <name>K(+)</name>
        <dbReference type="ChEBI" id="CHEBI:29103"/>
    </ligand>
</feature>
<protein>
    <recommendedName>
        <fullName evidence="10">Trk system potassium uptake protein</fullName>
    </recommendedName>
</protein>
<evidence type="ECO:0000313" key="14">
    <source>
        <dbReference type="Proteomes" id="UP000305451"/>
    </source>
</evidence>
<sequence>MNDSTRTVLLVLGVLLAALSVAKLVPAIVDLNSDAQSAHAFLGSAAVTGFVGVTLILMMRGGGRNLTARGAILVTGGSWAVLSVAAAVPLKLAVGDMSWTDALFEATSGMTTTGATVMTNLQDQPAGVLIWRSILQWIGGIGIIVTAMAIWPMLGIGGMQLFRLENSDKSDKALPRAGQIAAAVGIIYLVLTFICFLAYIATDMTPFDAAAHAMTTVATGGFSTHDGSIGAFTDGGSDIVALVFMILSALPFVLYLRAVQGRPDRLWVDPQVRGFLAVAGAAIAVLTVWILVHEPPASGQLPAWRLASVNAISIMTGTGYATADFSLWGGGAVGIFFCLMFIGGCAGSTTCSVKIFRYQIAAGAIGRHIERQARPHVVRPVRYGGKALDPDAVRSVMSFFFIFFATWVVAAALLSLIGLDPVTAISGAATSIANVGPGLGPIIGPAGTFKPLPDAAKWVMIVTMLIGRLEVFTMLVLLTPGFWRR</sequence>
<dbReference type="EMBL" id="SRXV01000001">
    <property type="protein sequence ID" value="TGY94039.1"/>
    <property type="molecule type" value="Genomic_DNA"/>
</dbReference>
<feature type="binding site" evidence="11">
    <location>
        <position position="112"/>
    </location>
    <ligand>
        <name>K(+)</name>
        <dbReference type="ChEBI" id="CHEBI:29103"/>
    </ligand>
</feature>
<reference evidence="13 14" key="1">
    <citation type="journal article" date="2013" name="Int. J. Syst. Evol. Microbiol.">
        <title>Marinicauda pacifica gen. nov., sp. nov., a prosthecate alphaproteobacterium of the family Hyphomonadaceae isolated from deep seawater.</title>
        <authorList>
            <person name="Zhang X.Y."/>
            <person name="Li G.W."/>
            <person name="Wang C.S."/>
            <person name="Zhang Y.J."/>
            <person name="Xu X.W."/>
            <person name="Li H."/>
            <person name="Liu A."/>
            <person name="Liu C."/>
            <person name="Xie B.B."/>
            <person name="Qin Q.L."/>
            <person name="Xu Z."/>
            <person name="Chen X.L."/>
            <person name="Zhou B.C."/>
            <person name="Zhang Y.Z."/>
        </authorList>
    </citation>
    <scope>NUCLEOTIDE SEQUENCE [LARGE SCALE GENOMIC DNA]</scope>
    <source>
        <strain evidence="13 14">P-1 km-3</strain>
    </source>
</reference>
<feature type="transmembrane region" description="Helical" evidence="12">
    <location>
        <begin position="134"/>
        <end position="159"/>
    </location>
</feature>
<organism evidence="13 14">
    <name type="scientific">Marinicauda pacifica</name>
    <dbReference type="NCBI Taxonomy" id="1133559"/>
    <lineage>
        <taxon>Bacteria</taxon>
        <taxon>Pseudomonadati</taxon>
        <taxon>Pseudomonadota</taxon>
        <taxon>Alphaproteobacteria</taxon>
        <taxon>Maricaulales</taxon>
        <taxon>Maricaulaceae</taxon>
        <taxon>Marinicauda</taxon>
    </lineage>
</organism>